<dbReference type="GO" id="GO:0005938">
    <property type="term" value="C:cell cortex"/>
    <property type="evidence" value="ECO:0007669"/>
    <property type="project" value="TreeGrafter"/>
</dbReference>
<dbReference type="SUPFAM" id="SSF52047">
    <property type="entry name" value="RNI-like"/>
    <property type="match status" value="1"/>
</dbReference>
<dbReference type="PANTHER" id="PTHR45690:SF19">
    <property type="entry name" value="NACHT, LRR AND PYD DOMAINS-CONTAINING PROTEIN 3"/>
    <property type="match status" value="1"/>
</dbReference>
<sequence length="275" mass="29622">KKEDPMASSSSANHTVSKRGLWGMDGCQLNKYSCPHLSEVLLSNANLRHLDLSRNPLMDEGVAQLCEALRQPACRLQTLCLQQCEITPRGCQDLAFVLASNPNLRSLDVGGNNIGDAGVRLLSKALLHPHCGLKELSLESCQLTRACCEDLASVIAHSQTLHELDSLDLATNVLGDSAVTVLCEGLWYTDPGLFLGHLLWQAGGVQTDHSSLEVLSSALSCNPHLTSLDLLCRDFDPQGPWLCSALARPTCSLGEELGESLEGVLGTGLRLWQAD</sequence>
<evidence type="ECO:0000313" key="5">
    <source>
        <dbReference type="Proteomes" id="UP000694422"/>
    </source>
</evidence>
<dbReference type="InterPro" id="IPR032675">
    <property type="entry name" value="LRR_dom_sf"/>
</dbReference>
<name>A0A8C9Q686_SPEDA</name>
<evidence type="ECO:0000256" key="2">
    <source>
        <dbReference type="ARBA" id="ARBA00022490"/>
    </source>
</evidence>
<dbReference type="Gene3D" id="3.80.10.10">
    <property type="entry name" value="Ribonuclease Inhibitor"/>
    <property type="match status" value="2"/>
</dbReference>
<dbReference type="GO" id="GO:0005739">
    <property type="term" value="C:mitochondrion"/>
    <property type="evidence" value="ECO:0007669"/>
    <property type="project" value="TreeGrafter"/>
</dbReference>
<accession>A0A8C9Q686</accession>
<dbReference type="GO" id="GO:0106333">
    <property type="term" value="C:subcortical maternal complex"/>
    <property type="evidence" value="ECO:0007669"/>
    <property type="project" value="TreeGrafter"/>
</dbReference>
<dbReference type="Ensembl" id="ENSSDAT00000023216.1">
    <property type="protein sequence ID" value="ENSSDAP00000020308.1"/>
    <property type="gene ID" value="ENSSDAG00000018108.1"/>
</dbReference>
<keyword evidence="3" id="KW-0677">Repeat</keyword>
<evidence type="ECO:0000256" key="3">
    <source>
        <dbReference type="ARBA" id="ARBA00022737"/>
    </source>
</evidence>
<reference evidence="4" key="2">
    <citation type="submission" date="2025-09" db="UniProtKB">
        <authorList>
            <consortium name="Ensembl"/>
        </authorList>
    </citation>
    <scope>IDENTIFICATION</scope>
</reference>
<evidence type="ECO:0000313" key="4">
    <source>
        <dbReference type="Ensembl" id="ENSSDAP00000020308.1"/>
    </source>
</evidence>
<protein>
    <submittedName>
        <fullName evidence="4">Uncharacterized protein</fullName>
    </submittedName>
</protein>
<dbReference type="SMART" id="SM00368">
    <property type="entry name" value="LRR_RI"/>
    <property type="match status" value="6"/>
</dbReference>
<dbReference type="GO" id="GO:0050727">
    <property type="term" value="P:regulation of inflammatory response"/>
    <property type="evidence" value="ECO:0007669"/>
    <property type="project" value="TreeGrafter"/>
</dbReference>
<proteinExistence type="predicted"/>
<organism evidence="4 5">
    <name type="scientific">Spermophilus dauricus</name>
    <name type="common">Daurian ground squirrel</name>
    <dbReference type="NCBI Taxonomy" id="99837"/>
    <lineage>
        <taxon>Eukaryota</taxon>
        <taxon>Metazoa</taxon>
        <taxon>Chordata</taxon>
        <taxon>Craniata</taxon>
        <taxon>Vertebrata</taxon>
        <taxon>Euteleostomi</taxon>
        <taxon>Mammalia</taxon>
        <taxon>Eutheria</taxon>
        <taxon>Euarchontoglires</taxon>
        <taxon>Glires</taxon>
        <taxon>Rodentia</taxon>
        <taxon>Sciuromorpha</taxon>
        <taxon>Sciuridae</taxon>
        <taxon>Xerinae</taxon>
        <taxon>Marmotini</taxon>
        <taxon>Spermophilus</taxon>
    </lineage>
</organism>
<reference evidence="4" key="1">
    <citation type="submission" date="2025-08" db="UniProtKB">
        <authorList>
            <consortium name="Ensembl"/>
        </authorList>
    </citation>
    <scope>IDENTIFICATION</scope>
</reference>
<comment type="subcellular location">
    <subcellularLocation>
        <location evidence="1">Cytoplasm</location>
    </subcellularLocation>
</comment>
<evidence type="ECO:0000256" key="1">
    <source>
        <dbReference type="ARBA" id="ARBA00004496"/>
    </source>
</evidence>
<dbReference type="InterPro" id="IPR001611">
    <property type="entry name" value="Leu-rich_rpt"/>
</dbReference>
<keyword evidence="2" id="KW-0963">Cytoplasm</keyword>
<dbReference type="GO" id="GO:0005829">
    <property type="term" value="C:cytosol"/>
    <property type="evidence" value="ECO:0007669"/>
    <property type="project" value="TreeGrafter"/>
</dbReference>
<dbReference type="PANTHER" id="PTHR45690">
    <property type="entry name" value="NACHT, LRR AND PYD DOMAINS-CONTAINING PROTEIN 12"/>
    <property type="match status" value="1"/>
</dbReference>
<dbReference type="AlphaFoldDB" id="A0A8C9Q686"/>
<dbReference type="Pfam" id="PF13516">
    <property type="entry name" value="LRR_6"/>
    <property type="match status" value="2"/>
</dbReference>
<dbReference type="GO" id="GO:0005634">
    <property type="term" value="C:nucleus"/>
    <property type="evidence" value="ECO:0007669"/>
    <property type="project" value="TreeGrafter"/>
</dbReference>
<keyword evidence="5" id="KW-1185">Reference proteome</keyword>
<dbReference type="Proteomes" id="UP000694422">
    <property type="component" value="Unplaced"/>
</dbReference>
<dbReference type="InterPro" id="IPR050637">
    <property type="entry name" value="NLRP_innate_immun_reg"/>
</dbReference>